<protein>
    <recommendedName>
        <fullName evidence="3">B30.2/SPRY domain-containing protein</fullName>
    </recommendedName>
</protein>
<evidence type="ECO:0000313" key="1">
    <source>
        <dbReference type="EMBL" id="PKY38590.1"/>
    </source>
</evidence>
<dbReference type="EMBL" id="LLXI01000033">
    <property type="protein sequence ID" value="PKY38590.1"/>
    <property type="molecule type" value="Genomic_DNA"/>
</dbReference>
<evidence type="ECO:0000313" key="2">
    <source>
        <dbReference type="Proteomes" id="UP000234323"/>
    </source>
</evidence>
<reference evidence="1 2" key="1">
    <citation type="submission" date="2015-10" db="EMBL/GenBank/DDBJ databases">
        <title>Genome analyses suggest a sexual origin of heterokaryosis in a supposedly ancient asexual fungus.</title>
        <authorList>
            <person name="Ropars J."/>
            <person name="Sedzielewska K."/>
            <person name="Noel J."/>
            <person name="Charron P."/>
            <person name="Farinelli L."/>
            <person name="Marton T."/>
            <person name="Kruger M."/>
            <person name="Pelin A."/>
            <person name="Brachmann A."/>
            <person name="Corradi N."/>
        </authorList>
    </citation>
    <scope>NUCLEOTIDE SEQUENCE [LARGE SCALE GENOMIC DNA]</scope>
    <source>
        <strain evidence="1 2">A4</strain>
    </source>
</reference>
<name>A0A2I1FW40_9GLOM</name>
<organism evidence="1 2">
    <name type="scientific">Rhizophagus irregularis</name>
    <dbReference type="NCBI Taxonomy" id="588596"/>
    <lineage>
        <taxon>Eukaryota</taxon>
        <taxon>Fungi</taxon>
        <taxon>Fungi incertae sedis</taxon>
        <taxon>Mucoromycota</taxon>
        <taxon>Glomeromycotina</taxon>
        <taxon>Glomeromycetes</taxon>
        <taxon>Glomerales</taxon>
        <taxon>Glomeraceae</taxon>
        <taxon>Rhizophagus</taxon>
    </lineage>
</organism>
<dbReference type="VEuPathDB" id="FungiDB:RhiirFUN_018241"/>
<dbReference type="VEuPathDB" id="FungiDB:RhiirA1_423304"/>
<dbReference type="AlphaFoldDB" id="A0A2I1FW40"/>
<proteinExistence type="predicted"/>
<dbReference type="SUPFAM" id="SSF49899">
    <property type="entry name" value="Concanavalin A-like lectins/glucanases"/>
    <property type="match status" value="1"/>
</dbReference>
<keyword evidence="2" id="KW-1185">Reference proteome</keyword>
<dbReference type="Gene3D" id="2.60.120.920">
    <property type="match status" value="1"/>
</dbReference>
<dbReference type="VEuPathDB" id="FungiDB:FUN_000849"/>
<comment type="caution">
    <text evidence="1">The sequence shown here is derived from an EMBL/GenBank/DDBJ whole genome shotgun (WGS) entry which is preliminary data.</text>
</comment>
<dbReference type="InterPro" id="IPR043136">
    <property type="entry name" value="B30.2/SPRY_sf"/>
</dbReference>
<evidence type="ECO:0008006" key="3">
    <source>
        <dbReference type="Google" id="ProtNLM"/>
    </source>
</evidence>
<accession>A0A2I1FW40</accession>
<dbReference type="InterPro" id="IPR013320">
    <property type="entry name" value="ConA-like_dom_sf"/>
</dbReference>
<gene>
    <name evidence="1" type="ORF">RhiirA4_451598</name>
</gene>
<sequence>MRFAQPLFFYHIALGEVIDIEDDGTENREYALIRGIFTHQANDYKKYVFFILDWYYDTGRIDALLDVESMQSIIEKFWYNTWVGICESENFSYESWAGCQPTGWALGTCGYFHNSNKGLKYCSQFQNNDVKVTVHLNMYKKTCAFSVNDTKYSEVLVNSSSSKLYPVVSFCNSARIRIPPYRKV</sequence>
<dbReference type="Proteomes" id="UP000234323">
    <property type="component" value="Unassembled WGS sequence"/>
</dbReference>